<feature type="region of interest" description="Disordered" evidence="1">
    <location>
        <begin position="182"/>
        <end position="214"/>
    </location>
</feature>
<dbReference type="RefSeq" id="WP_268916412.1">
    <property type="nucleotide sequence ID" value="NZ_CP124548.1"/>
</dbReference>
<comment type="caution">
    <text evidence="2">The sequence shown here is derived from an EMBL/GenBank/DDBJ whole genome shotgun (WGS) entry which is preliminary data.</text>
</comment>
<dbReference type="EMBL" id="JAPTMY010000002">
    <property type="protein sequence ID" value="MCZ0856684.1"/>
    <property type="molecule type" value="Genomic_DNA"/>
</dbReference>
<feature type="compositionally biased region" description="Low complexity" evidence="1">
    <location>
        <begin position="18"/>
        <end position="50"/>
    </location>
</feature>
<keyword evidence="3" id="KW-1185">Reference proteome</keyword>
<sequence>MRPRSQALPPARPKPDPASGAGTRSTPSGSRSTGTLPATRRGFPAAPAGRRRGAALLATALAAGAVVTTALPAGASTTPDPAQIATTTQKLSGGYSSADQGTATGNPVTDQVTAMLSAGATRPCSNQRACDAAGQVSTAPADNIGTGRLRTNRQQGHAALDRTVESGSRITLATPSFASFGSASGQAAPGGSAAPTGTAPAGTPGPSATPTGAAAAPAFTVSDAVGYQRTTAAEPDGTGSVSHTLTYKAEVPAAPQDKTDPWTSFGTTAPGEGERTCIGSLTFSYDSGGDLDSIVFTHATEGTAQDGIPGVTSGAAVTTIVTTTLEVPLLSDTDREVATSYARHAALSSGSLTVPLTALDLSDSPGQGFADIVSAHATATRQILEGTAIKDKGGPDALAPAWSTSQLTTGYKQLALQDL</sequence>
<feature type="region of interest" description="Disordered" evidence="1">
    <location>
        <begin position="1"/>
        <end position="50"/>
    </location>
</feature>
<proteinExistence type="predicted"/>
<organism evidence="2 3">
    <name type="scientific">Actinomyces israelii</name>
    <dbReference type="NCBI Taxonomy" id="1659"/>
    <lineage>
        <taxon>Bacteria</taxon>
        <taxon>Bacillati</taxon>
        <taxon>Actinomycetota</taxon>
        <taxon>Actinomycetes</taxon>
        <taxon>Actinomycetales</taxon>
        <taxon>Actinomycetaceae</taxon>
        <taxon>Actinomyces</taxon>
    </lineage>
</organism>
<evidence type="ECO:0008006" key="4">
    <source>
        <dbReference type="Google" id="ProtNLM"/>
    </source>
</evidence>
<evidence type="ECO:0000256" key="1">
    <source>
        <dbReference type="SAM" id="MobiDB-lite"/>
    </source>
</evidence>
<evidence type="ECO:0000313" key="3">
    <source>
        <dbReference type="Proteomes" id="UP001072034"/>
    </source>
</evidence>
<name>A0ABT4I5M7_9ACTO</name>
<gene>
    <name evidence="2" type="ORF">OHJ16_01285</name>
</gene>
<dbReference type="Proteomes" id="UP001072034">
    <property type="component" value="Unassembled WGS sequence"/>
</dbReference>
<accession>A0ABT4I5M7</accession>
<protein>
    <recommendedName>
        <fullName evidence="4">Tat pathway signal protein</fullName>
    </recommendedName>
</protein>
<reference evidence="2" key="1">
    <citation type="submission" date="2022-10" db="EMBL/GenBank/DDBJ databases">
        <title>Genome sequence of Actinomyces israelii ATCC 10048.</title>
        <authorList>
            <person name="Watt R.M."/>
            <person name="Tong W.M."/>
        </authorList>
    </citation>
    <scope>NUCLEOTIDE SEQUENCE</scope>
    <source>
        <strain evidence="2">ATCC 10048</strain>
    </source>
</reference>
<evidence type="ECO:0000313" key="2">
    <source>
        <dbReference type="EMBL" id="MCZ0856684.1"/>
    </source>
</evidence>